<evidence type="ECO:0000256" key="1">
    <source>
        <dbReference type="ARBA" id="ARBA00006484"/>
    </source>
</evidence>
<dbReference type="Gene3D" id="3.40.50.720">
    <property type="entry name" value="NAD(P)-binding Rossmann-like Domain"/>
    <property type="match status" value="1"/>
</dbReference>
<protein>
    <submittedName>
        <fullName evidence="4">SDR family NAD(P)-dependent oxidoreductase</fullName>
    </submittedName>
</protein>
<accession>A0ABW5WCD9</accession>
<comment type="similarity">
    <text evidence="1 3">Belongs to the short-chain dehydrogenases/reductases (SDR) family.</text>
</comment>
<name>A0ABW5WCD9_9PSEU</name>
<evidence type="ECO:0000313" key="4">
    <source>
        <dbReference type="EMBL" id="MFD2801618.1"/>
    </source>
</evidence>
<keyword evidence="5" id="KW-1185">Reference proteome</keyword>
<gene>
    <name evidence="4" type="ORF">ACFS2C_19700</name>
</gene>
<dbReference type="EMBL" id="JBHUOF010000034">
    <property type="protein sequence ID" value="MFD2801618.1"/>
    <property type="molecule type" value="Genomic_DNA"/>
</dbReference>
<dbReference type="Proteomes" id="UP001597478">
    <property type="component" value="Unassembled WGS sequence"/>
</dbReference>
<reference evidence="5" key="1">
    <citation type="journal article" date="2019" name="Int. J. Syst. Evol. Microbiol.">
        <title>The Global Catalogue of Microorganisms (GCM) 10K type strain sequencing project: providing services to taxonomists for standard genome sequencing and annotation.</title>
        <authorList>
            <consortium name="The Broad Institute Genomics Platform"/>
            <consortium name="The Broad Institute Genome Sequencing Center for Infectious Disease"/>
            <person name="Wu L."/>
            <person name="Ma J."/>
        </authorList>
    </citation>
    <scope>NUCLEOTIDE SEQUENCE [LARGE SCALE GENOMIC DNA]</scope>
    <source>
        <strain evidence="5">IBRC-M 10906</strain>
    </source>
</reference>
<evidence type="ECO:0000256" key="2">
    <source>
        <dbReference type="ARBA" id="ARBA00023002"/>
    </source>
</evidence>
<keyword evidence="2" id="KW-0560">Oxidoreductase</keyword>
<evidence type="ECO:0000256" key="3">
    <source>
        <dbReference type="RuleBase" id="RU000363"/>
    </source>
</evidence>
<proteinExistence type="inferred from homology"/>
<dbReference type="PANTHER" id="PTHR24320">
    <property type="entry name" value="RETINOL DEHYDROGENASE"/>
    <property type="match status" value="1"/>
</dbReference>
<dbReference type="InterPro" id="IPR002347">
    <property type="entry name" value="SDR_fam"/>
</dbReference>
<dbReference type="RefSeq" id="WP_377393409.1">
    <property type="nucleotide sequence ID" value="NZ_JBHSAN010000035.1"/>
</dbReference>
<dbReference type="PRINTS" id="PR00080">
    <property type="entry name" value="SDRFAMILY"/>
</dbReference>
<dbReference type="PANTHER" id="PTHR24320:SF148">
    <property type="entry name" value="NAD(P)-BINDING ROSSMANN-FOLD SUPERFAMILY PROTEIN"/>
    <property type="match status" value="1"/>
</dbReference>
<organism evidence="4 5">
    <name type="scientific">Prauserella oleivorans</name>
    <dbReference type="NCBI Taxonomy" id="1478153"/>
    <lineage>
        <taxon>Bacteria</taxon>
        <taxon>Bacillati</taxon>
        <taxon>Actinomycetota</taxon>
        <taxon>Actinomycetes</taxon>
        <taxon>Pseudonocardiales</taxon>
        <taxon>Pseudonocardiaceae</taxon>
        <taxon>Prauserella</taxon>
    </lineage>
</organism>
<evidence type="ECO:0000313" key="5">
    <source>
        <dbReference type="Proteomes" id="UP001597478"/>
    </source>
</evidence>
<dbReference type="InterPro" id="IPR036291">
    <property type="entry name" value="NAD(P)-bd_dom_sf"/>
</dbReference>
<comment type="caution">
    <text evidence="4">The sequence shown here is derived from an EMBL/GenBank/DDBJ whole genome shotgun (WGS) entry which is preliminary data.</text>
</comment>
<dbReference type="PRINTS" id="PR00081">
    <property type="entry name" value="GDHRDH"/>
</dbReference>
<dbReference type="SUPFAM" id="SSF51735">
    <property type="entry name" value="NAD(P)-binding Rossmann-fold domains"/>
    <property type="match status" value="1"/>
</dbReference>
<dbReference type="Pfam" id="PF00106">
    <property type="entry name" value="adh_short"/>
    <property type="match status" value="1"/>
</dbReference>
<sequence length="271" mass="29477">MRPLSEQTILITGATSGLGRHVAAELARQGAHVLAHGRDLDRLAALREELDVDTVRADLADLRQVERLAEEITQRHERLDVLVNNAGVGFGADESRREESADGIELRFAVNYLAGYHLTRKLLPLLAAPARIVNVASAGQHEIDFADPLLRRRYSGTRAYGQSKLAQVMFTIDLAEELHGAGVTVNALHPATYMDTTMVRQAGITPLNSVGDGAEATLRLITDPDLGAVTGHFFNGLRPAHPHRQAEDPVARQRLRELSDRLIAEALSSAG</sequence>